<name>A0A0S4KW05_9BACT</name>
<accession>A0A0S4KW05</accession>
<dbReference type="Gene3D" id="3.40.630.30">
    <property type="match status" value="1"/>
</dbReference>
<dbReference type="EMBL" id="LN885086">
    <property type="protein sequence ID" value="CUQ67374.1"/>
    <property type="molecule type" value="Genomic_DNA"/>
</dbReference>
<keyword evidence="3" id="KW-1185">Reference proteome</keyword>
<dbReference type="KEGG" id="nio:NITINOP_2402"/>
<dbReference type="Pfam" id="PF13480">
    <property type="entry name" value="Acetyltransf_6"/>
    <property type="match status" value="1"/>
</dbReference>
<evidence type="ECO:0000259" key="1">
    <source>
        <dbReference type="Pfam" id="PF13480"/>
    </source>
</evidence>
<sequence length="372" mass="42904">MFSGNIFSSIESVGLDARGWNALAIKSPTRTIFQTYQWLWSWEKTFKDRCEPLYIVVDSPDGSGIEAVAPLMITKEFPGQRAIKFVGDGKADYCDLVCVDGRLDLLEKLFDQLFAVRERWDCIQLNSIPAESPTVAGIQHLCRRYGCRMFQRNLYSSPTLLIKGQEEEALKVFNKYSLRRRQNYFQRQGRLTFKTVQGPEVMSYLDGFFSQHIARWANTGSPSLFLDEKNRSFYQELAQALCGTDWLVLSIVKLDGRPLAMHIGFDYEGKLLWYKPCFDPAYAKHSPGLVLLRYLIGYAIEQKRDEFDFSIGDEPFKQRFCNHVRTTVQVQVFKDSFTYALAKTRQKLGSIKRALHGKNEENRSCKFVTLSM</sequence>
<dbReference type="InterPro" id="IPR038740">
    <property type="entry name" value="BioF2-like_GNAT_dom"/>
</dbReference>
<dbReference type="SUPFAM" id="SSF55729">
    <property type="entry name" value="Acyl-CoA N-acyltransferases (Nat)"/>
    <property type="match status" value="1"/>
</dbReference>
<proteinExistence type="predicted"/>
<evidence type="ECO:0000313" key="2">
    <source>
        <dbReference type="EMBL" id="CUQ67374.1"/>
    </source>
</evidence>
<organism evidence="2 3">
    <name type="scientific">Candidatus Nitrospira inopinata</name>
    <dbReference type="NCBI Taxonomy" id="1715989"/>
    <lineage>
        <taxon>Bacteria</taxon>
        <taxon>Pseudomonadati</taxon>
        <taxon>Nitrospirota</taxon>
        <taxon>Nitrospiria</taxon>
        <taxon>Nitrospirales</taxon>
        <taxon>Nitrospiraceae</taxon>
        <taxon>Nitrospira</taxon>
    </lineage>
</organism>
<dbReference type="Proteomes" id="UP000066284">
    <property type="component" value="Chromosome 1"/>
</dbReference>
<gene>
    <name evidence="2" type="ORF">NITINOP_2402</name>
</gene>
<feature type="domain" description="BioF2-like acetyltransferase" evidence="1">
    <location>
        <begin position="175"/>
        <end position="318"/>
    </location>
</feature>
<reference evidence="3" key="1">
    <citation type="submission" date="2015-09" db="EMBL/GenBank/DDBJ databases">
        <authorList>
            <person name="Daims H."/>
        </authorList>
    </citation>
    <scope>NUCLEOTIDE SEQUENCE [LARGE SCALE GENOMIC DNA]</scope>
</reference>
<dbReference type="AlphaFoldDB" id="A0A0S4KW05"/>
<evidence type="ECO:0000313" key="3">
    <source>
        <dbReference type="Proteomes" id="UP000066284"/>
    </source>
</evidence>
<dbReference type="STRING" id="1715989.NITINOP_2402"/>
<protein>
    <recommendedName>
        <fullName evidence="1">BioF2-like acetyltransferase domain-containing protein</fullName>
    </recommendedName>
</protein>
<dbReference type="InterPro" id="IPR016181">
    <property type="entry name" value="Acyl_CoA_acyltransferase"/>
</dbReference>